<evidence type="ECO:0000313" key="2">
    <source>
        <dbReference type="EMBL" id="CAJ1057673.1"/>
    </source>
</evidence>
<dbReference type="Pfam" id="PF05699">
    <property type="entry name" value="Dimer_Tnp_hAT"/>
    <property type="match status" value="1"/>
</dbReference>
<feature type="non-terminal residue" evidence="2">
    <location>
        <position position="1"/>
    </location>
</feature>
<dbReference type="InterPro" id="IPR052717">
    <property type="entry name" value="Vacuolar_transposase_reg"/>
</dbReference>
<sequence length="101" mass="11340">LFEETFALPKQKDSFVSLNDQAGDEIRKYKEANPLALTRKPLCWWSEHQAAIPLLSSLARSILCIPGTSVAAERVFSTAGDIREVLFDLSMLSMHKNLKMC</sequence>
<accession>A0AAV1F9E8</accession>
<feature type="domain" description="HAT C-terminal dimerisation" evidence="1">
    <location>
        <begin position="25"/>
        <end position="82"/>
    </location>
</feature>
<dbReference type="GO" id="GO:0006357">
    <property type="term" value="P:regulation of transcription by RNA polymerase II"/>
    <property type="evidence" value="ECO:0007669"/>
    <property type="project" value="TreeGrafter"/>
</dbReference>
<dbReference type="EMBL" id="OY660868">
    <property type="protein sequence ID" value="CAJ1057673.1"/>
    <property type="molecule type" value="Genomic_DNA"/>
</dbReference>
<dbReference type="Proteomes" id="UP001178508">
    <property type="component" value="Chromosome 5"/>
</dbReference>
<dbReference type="SUPFAM" id="SSF53098">
    <property type="entry name" value="Ribonuclease H-like"/>
    <property type="match status" value="1"/>
</dbReference>
<name>A0AAV1F9E8_XYRNO</name>
<proteinExistence type="predicted"/>
<dbReference type="GO" id="GO:0046983">
    <property type="term" value="F:protein dimerization activity"/>
    <property type="evidence" value="ECO:0007669"/>
    <property type="project" value="InterPro"/>
</dbReference>
<dbReference type="GO" id="GO:0016874">
    <property type="term" value="F:ligase activity"/>
    <property type="evidence" value="ECO:0007669"/>
    <property type="project" value="UniProtKB-KW"/>
</dbReference>
<dbReference type="InterPro" id="IPR012337">
    <property type="entry name" value="RNaseH-like_sf"/>
</dbReference>
<reference evidence="2" key="1">
    <citation type="submission" date="2023-08" db="EMBL/GenBank/DDBJ databases">
        <authorList>
            <person name="Alioto T."/>
            <person name="Alioto T."/>
            <person name="Gomez Garrido J."/>
        </authorList>
    </citation>
    <scope>NUCLEOTIDE SEQUENCE</scope>
</reference>
<evidence type="ECO:0000313" key="3">
    <source>
        <dbReference type="Proteomes" id="UP001178508"/>
    </source>
</evidence>
<dbReference type="PANTHER" id="PTHR46169">
    <property type="entry name" value="DNA REPLICATION-RELATED ELEMENT FACTOR, ISOFORM A"/>
    <property type="match status" value="1"/>
</dbReference>
<gene>
    <name evidence="2" type="ORF">XNOV1_A039088</name>
</gene>
<keyword evidence="3" id="KW-1185">Reference proteome</keyword>
<protein>
    <submittedName>
        <fullName evidence="2">E3 SUMO-protein ligase ZBED1-like</fullName>
    </submittedName>
</protein>
<dbReference type="GO" id="GO:0005634">
    <property type="term" value="C:nucleus"/>
    <property type="evidence" value="ECO:0007669"/>
    <property type="project" value="TreeGrafter"/>
</dbReference>
<keyword evidence="2" id="KW-0436">Ligase</keyword>
<dbReference type="AlphaFoldDB" id="A0AAV1F9E8"/>
<dbReference type="PANTHER" id="PTHR46169:SF15">
    <property type="entry name" value="INNER CENTROMERE PROTEIN A-LIKE ISOFORM X1-RELATED"/>
    <property type="match status" value="1"/>
</dbReference>
<evidence type="ECO:0000259" key="1">
    <source>
        <dbReference type="Pfam" id="PF05699"/>
    </source>
</evidence>
<organism evidence="2 3">
    <name type="scientific">Xyrichtys novacula</name>
    <name type="common">Pearly razorfish</name>
    <name type="synonym">Hemipteronotus novacula</name>
    <dbReference type="NCBI Taxonomy" id="13765"/>
    <lineage>
        <taxon>Eukaryota</taxon>
        <taxon>Metazoa</taxon>
        <taxon>Chordata</taxon>
        <taxon>Craniata</taxon>
        <taxon>Vertebrata</taxon>
        <taxon>Euteleostomi</taxon>
        <taxon>Actinopterygii</taxon>
        <taxon>Neopterygii</taxon>
        <taxon>Teleostei</taxon>
        <taxon>Neoteleostei</taxon>
        <taxon>Acanthomorphata</taxon>
        <taxon>Eupercaria</taxon>
        <taxon>Labriformes</taxon>
        <taxon>Labridae</taxon>
        <taxon>Xyrichtys</taxon>
    </lineage>
</organism>
<dbReference type="InterPro" id="IPR008906">
    <property type="entry name" value="HATC_C_dom"/>
</dbReference>